<dbReference type="InterPro" id="IPR008145">
    <property type="entry name" value="GK/Ca_channel_bsu"/>
</dbReference>
<feature type="domain" description="Helicase ATP-binding" evidence="25">
    <location>
        <begin position="256"/>
        <end position="413"/>
    </location>
</feature>
<evidence type="ECO:0000256" key="12">
    <source>
        <dbReference type="ARBA" id="ARBA00022855"/>
    </source>
</evidence>
<evidence type="ECO:0000313" key="27">
    <source>
        <dbReference type="Proteomes" id="UP001187343"/>
    </source>
</evidence>
<keyword evidence="8" id="KW-0678">Repressor</keyword>
<gene>
    <name evidence="26" type="ORF">Q8A67_005924</name>
</gene>
<feature type="compositionally biased region" description="Basic and acidic residues" evidence="22">
    <location>
        <begin position="1838"/>
        <end position="1863"/>
    </location>
</feature>
<dbReference type="Pfam" id="PF13871">
    <property type="entry name" value="Helicase_C_4"/>
    <property type="match status" value="1"/>
</dbReference>
<dbReference type="SMART" id="SM00228">
    <property type="entry name" value="PDZ"/>
    <property type="match status" value="3"/>
</dbReference>
<dbReference type="InterPro" id="IPR001478">
    <property type="entry name" value="PDZ"/>
</dbReference>
<protein>
    <recommendedName>
        <fullName evidence="20">Protein strawberry notch homolog 2</fullName>
    </recommendedName>
</protein>
<comment type="subunit">
    <text evidence="19">Interacts with TAL1; this interaction inhibits TAL1 occupancy of the DCSTAMP promoter, leading to the activation of the DCSTAMP promoter by the transcription factor MITF.</text>
</comment>
<dbReference type="InterPro" id="IPR057332">
    <property type="entry name" value="SBNO_a/b_dom"/>
</dbReference>
<dbReference type="CDD" id="cd06727">
    <property type="entry name" value="PDZ1_ZO1-like"/>
    <property type="match status" value="1"/>
</dbReference>
<dbReference type="InterPro" id="IPR001452">
    <property type="entry name" value="SH3_domain"/>
</dbReference>
<feature type="compositionally biased region" description="Basic residues" evidence="22">
    <location>
        <begin position="615"/>
        <end position="631"/>
    </location>
</feature>
<feature type="region of interest" description="Disordered" evidence="22">
    <location>
        <begin position="1375"/>
        <end position="1396"/>
    </location>
</feature>
<dbReference type="Pfam" id="PF25373">
    <property type="entry name" value="SBNO"/>
    <property type="match status" value="1"/>
</dbReference>
<comment type="caution">
    <text evidence="26">The sequence shown here is derived from an EMBL/GenBank/DDBJ whole genome shotgun (WGS) entry which is preliminary data.</text>
</comment>
<feature type="compositionally biased region" description="Basic and acidic residues" evidence="22">
    <location>
        <begin position="1798"/>
        <end position="1807"/>
    </location>
</feature>
<dbReference type="FunFam" id="3.40.50.300:FF:000342">
    <property type="entry name" value="Protein strawberry notch homolog 2"/>
    <property type="match status" value="1"/>
</dbReference>
<dbReference type="Gene3D" id="3.40.50.300">
    <property type="entry name" value="P-loop containing nucleotide triphosphate hydrolases"/>
    <property type="match status" value="2"/>
</dbReference>
<keyword evidence="21" id="KW-0175">Coiled coil</keyword>
<dbReference type="GO" id="GO:0005634">
    <property type="term" value="C:nucleus"/>
    <property type="evidence" value="ECO:0007669"/>
    <property type="project" value="TreeGrafter"/>
</dbReference>
<dbReference type="FunFam" id="2.30.42.10:FF:000013">
    <property type="entry name" value="Putative tight junction protein ZO-1"/>
    <property type="match status" value="1"/>
</dbReference>
<feature type="compositionally biased region" description="Acidic residues" evidence="22">
    <location>
        <begin position="2489"/>
        <end position="2512"/>
    </location>
</feature>
<dbReference type="InterPro" id="IPR039187">
    <property type="entry name" value="SNO_AAA"/>
</dbReference>
<dbReference type="InterPro" id="IPR026741">
    <property type="entry name" value="SNO"/>
</dbReference>
<keyword evidence="6" id="KW-0728">SH3 domain</keyword>
<dbReference type="GO" id="GO:0030154">
    <property type="term" value="P:cell differentiation"/>
    <property type="evidence" value="ECO:0007669"/>
    <property type="project" value="UniProtKB-KW"/>
</dbReference>
<evidence type="ECO:0000256" key="11">
    <source>
        <dbReference type="ARBA" id="ARBA00022782"/>
    </source>
</evidence>
<dbReference type="GO" id="GO:0005923">
    <property type="term" value="C:bicellular tight junction"/>
    <property type="evidence" value="ECO:0007669"/>
    <property type="project" value="UniProtKB-SubCell"/>
</dbReference>
<dbReference type="GO" id="GO:0002281">
    <property type="term" value="P:macrophage activation involved in immune response"/>
    <property type="evidence" value="ECO:0007669"/>
    <property type="project" value="UniProtKB-ARBA"/>
</dbReference>
<feature type="region of interest" description="Disordered" evidence="22">
    <location>
        <begin position="606"/>
        <end position="669"/>
    </location>
</feature>
<dbReference type="FunFam" id="2.30.42.10:FF:000009">
    <property type="entry name" value="Putative tight junction protein ZO-1"/>
    <property type="match status" value="1"/>
</dbReference>
<dbReference type="GO" id="GO:0005886">
    <property type="term" value="C:plasma membrane"/>
    <property type="evidence" value="ECO:0007669"/>
    <property type="project" value="UniProtKB-SubCell"/>
</dbReference>
<dbReference type="InterPro" id="IPR027417">
    <property type="entry name" value="P-loop_NTPase"/>
</dbReference>
<dbReference type="SUPFAM" id="SSF50044">
    <property type="entry name" value="SH3-domain"/>
    <property type="match status" value="1"/>
</dbReference>
<evidence type="ECO:0000256" key="8">
    <source>
        <dbReference type="ARBA" id="ARBA00022491"/>
    </source>
</evidence>
<feature type="compositionally biased region" description="Acidic residues" evidence="22">
    <location>
        <begin position="1721"/>
        <end position="1731"/>
    </location>
</feature>
<dbReference type="CDD" id="cd06729">
    <property type="entry name" value="PDZ3_ZO1-like_domain"/>
    <property type="match status" value="1"/>
</dbReference>
<comment type="similarity">
    <text evidence="3">Belongs to the SBNO family.</text>
</comment>
<dbReference type="InterPro" id="IPR036034">
    <property type="entry name" value="PDZ_sf"/>
</dbReference>
<feature type="region of interest" description="Disordered" evidence="22">
    <location>
        <begin position="1702"/>
        <end position="2066"/>
    </location>
</feature>
<dbReference type="GO" id="GO:0042393">
    <property type="term" value="F:histone binding"/>
    <property type="evidence" value="ECO:0007669"/>
    <property type="project" value="TreeGrafter"/>
</dbReference>
<evidence type="ECO:0000256" key="2">
    <source>
        <dbReference type="ARBA" id="ARBA00004435"/>
    </source>
</evidence>
<feature type="domain" description="Guanylate kinase-like" evidence="23">
    <location>
        <begin position="2263"/>
        <end position="2450"/>
    </location>
</feature>
<evidence type="ECO:0000256" key="19">
    <source>
        <dbReference type="ARBA" id="ARBA00063805"/>
    </source>
</evidence>
<evidence type="ECO:0000256" key="18">
    <source>
        <dbReference type="ARBA" id="ARBA00055221"/>
    </source>
</evidence>
<keyword evidence="15" id="KW-0472">Membrane</keyword>
<dbReference type="Gene3D" id="2.30.42.10">
    <property type="match status" value="3"/>
</dbReference>
<feature type="compositionally biased region" description="Polar residues" evidence="22">
    <location>
        <begin position="1945"/>
        <end position="1973"/>
    </location>
</feature>
<feature type="compositionally biased region" description="Basic and acidic residues" evidence="22">
    <location>
        <begin position="2634"/>
        <end position="2650"/>
    </location>
</feature>
<keyword evidence="27" id="KW-1185">Reference proteome</keyword>
<dbReference type="PANTHER" id="PTHR12706:SF5">
    <property type="entry name" value="PROTEIN STRAWBERRY NOTCH HOMOLOG 2"/>
    <property type="match status" value="1"/>
</dbReference>
<reference evidence="26" key="1">
    <citation type="submission" date="2023-08" db="EMBL/GenBank/DDBJ databases">
        <title>Chromosome-level Genome Assembly of mud carp (Cirrhinus molitorella).</title>
        <authorList>
            <person name="Liu H."/>
        </authorList>
    </citation>
    <scope>NUCLEOTIDE SEQUENCE</scope>
    <source>
        <strain evidence="26">Prfri</strain>
        <tissue evidence="26">Muscle</tissue>
    </source>
</reference>
<accession>A0AA88TU73</accession>
<keyword evidence="12" id="KW-0892">Osteogenesis</keyword>
<evidence type="ECO:0000259" key="25">
    <source>
        <dbReference type="PROSITE" id="PS51192"/>
    </source>
</evidence>
<keyword evidence="17" id="KW-0804">Transcription</keyword>
<dbReference type="Pfam" id="PF00625">
    <property type="entry name" value="Guanylate_kin"/>
    <property type="match status" value="1"/>
</dbReference>
<evidence type="ECO:0000256" key="1">
    <source>
        <dbReference type="ARBA" id="ARBA00004413"/>
    </source>
</evidence>
<evidence type="ECO:0000256" key="6">
    <source>
        <dbReference type="ARBA" id="ARBA00022443"/>
    </source>
</evidence>
<evidence type="ECO:0000256" key="13">
    <source>
        <dbReference type="ARBA" id="ARBA00022949"/>
    </source>
</evidence>
<dbReference type="Proteomes" id="UP001187343">
    <property type="component" value="Unassembled WGS sequence"/>
</dbReference>
<evidence type="ECO:0000259" key="23">
    <source>
        <dbReference type="PROSITE" id="PS50052"/>
    </source>
</evidence>
<keyword evidence="16" id="KW-0010">Activator</keyword>
<comment type="similarity">
    <text evidence="4">Belongs to the MAGUK family.</text>
</comment>
<name>A0AA88TU73_9TELE</name>
<dbReference type="GO" id="GO:0001503">
    <property type="term" value="P:ossification"/>
    <property type="evidence" value="ECO:0007669"/>
    <property type="project" value="UniProtKB-KW"/>
</dbReference>
<feature type="compositionally biased region" description="Acidic residues" evidence="22">
    <location>
        <begin position="2675"/>
        <end position="2697"/>
    </location>
</feature>
<dbReference type="PROSITE" id="PS51192">
    <property type="entry name" value="HELICASE_ATP_BIND_1"/>
    <property type="match status" value="1"/>
</dbReference>
<dbReference type="Pfam" id="PF13872">
    <property type="entry name" value="AAA_34"/>
    <property type="match status" value="1"/>
</dbReference>
<feature type="region of interest" description="Disordered" evidence="22">
    <location>
        <begin position="1542"/>
        <end position="1604"/>
    </location>
</feature>
<evidence type="ECO:0000313" key="26">
    <source>
        <dbReference type="EMBL" id="KAK2906939.1"/>
    </source>
</evidence>
<dbReference type="InterPro" id="IPR014001">
    <property type="entry name" value="Helicase_ATP-bd"/>
</dbReference>
<dbReference type="InterPro" id="IPR008144">
    <property type="entry name" value="Guanylate_kin-like_dom"/>
</dbReference>
<feature type="domain" description="PDZ" evidence="24">
    <location>
        <begin position="2085"/>
        <end position="2158"/>
    </location>
</feature>
<evidence type="ECO:0000256" key="3">
    <source>
        <dbReference type="ARBA" id="ARBA00006992"/>
    </source>
</evidence>
<comment type="function">
    <text evidence="18">Acts as a transcriptional coregulator, that can have both coactivator and corepressor functions. Inhibits the DCSTAMP-repressive activity of TAL1, hence enhancing the access of the transcription factor MITF to the DC-STAMP promoter in osteoclast. Plays a role in bone homeostasis; required as a positive regulator in TNFSF11//RANKL-mediated osteoclast fusion via a DCSTAMP-dependent pathway. May also be required in the regulation of osteoblast differentiation. Involved in the transcriptional corepression of NF-kappaB in macrophages. Plays a role as a regulator in the pro-inflammatory cascade.</text>
</comment>
<dbReference type="SUPFAM" id="SSF52540">
    <property type="entry name" value="P-loop containing nucleoside triphosphate hydrolases"/>
    <property type="match status" value="3"/>
</dbReference>
<keyword evidence="14" id="KW-0805">Transcription regulation</keyword>
<keyword evidence="7" id="KW-1003">Cell membrane</keyword>
<dbReference type="PROSITE" id="PS50106">
    <property type="entry name" value="PDZ"/>
    <property type="match status" value="3"/>
</dbReference>
<dbReference type="FunFam" id="3.40.50.300:FF:000110">
    <property type="entry name" value="tight junction protein ZO-1 isoform X1"/>
    <property type="match status" value="1"/>
</dbReference>
<proteinExistence type="inferred from homology"/>
<evidence type="ECO:0000256" key="22">
    <source>
        <dbReference type="SAM" id="MobiDB-lite"/>
    </source>
</evidence>
<evidence type="ECO:0000256" key="4">
    <source>
        <dbReference type="ARBA" id="ARBA00007014"/>
    </source>
</evidence>
<dbReference type="InterPro" id="IPR036028">
    <property type="entry name" value="SH3-like_dom_sf"/>
</dbReference>
<dbReference type="GO" id="GO:0071354">
    <property type="term" value="P:cellular response to interleukin-6"/>
    <property type="evidence" value="ECO:0007669"/>
    <property type="project" value="UniProtKB-ARBA"/>
</dbReference>
<sequence length="2704" mass="302089">MDGHSFSHPDGSKLDGFILAPPMSHVFANNPWSFPHQTYSLPCPMQSENQQQLLNVPLDMHPDLFPNGLSDFDFTGLNLTRNEDLPADLSCLDDLPIFSPPTDSLSEYTVNNLINTDMPPNVPTIWDIKTPASVQELNSNRFQGLNSLDDISAIINTPPIGSYQRPQTQPEEEEEVEVEEAEELGHVDTYADYRPSKSKIGKSHPDRVVETNTLSSVPPPDITYTLSIPETTISSGMLSALQLEAIIYACQQHEVILQNNQRAGFLIGDGAGVGKGRTVAGIILENYLKGRKKALWFSVSNDLKYDAERDLQDIGASNIQVHALNKIKYGDTATSEGVLFATYSALIGESQAGGQLRTRLKQILDWCEPGFDGVIIFDECHKAKNATSTKMGKAVLDLQNKLPLARVVYASATGASEPKNMIYMSRLGIWGEGTPFRTFDDFLHTIEKRGVGAMEIVAMDMKVSGMYIARQLSFSGVSFRIEEINLDDDFKLVYNKAAKLWAEALAVFMQAADELCMSSRKSLWGQFWSSHQRFFKYLCIAAKVRCLVQLAKKELEAGNCVVIGLQSTGEARTREVLDENDGHLDRFVSAAEGVFQSLVLKHFPSEKQRREKGAGNKRKRKPRGRQTKQPRHGTEVAGVINISDDSSTESDAMDSDSNSSPDSVQDNTDDVIFVDQTSYQTARLEEMKQGLLNKIAELGKELPLNTLDELIDKFGGPEQVSEMTGRKGRVVRRPDGSVRYESRAEQGHTIDQINIKEKDRFMNGEKLVAIISEAASSGISLQADRRVKNQRRRVHMTLELPWSADRAIQQFGRTHRSNQVTAPEYIFLISELAGERRFASIVAKRLESLGALTHGDRRATESRDLSKYNFENKYGTKALDKITKAILGQIESKVPPPNNYPGGDAMFFKEMKHGMVDVGMLCSQSRLGINTEKDCNITKFLNRILGLEVHKQNSLFQYFTDNFDYLIEKDKKEGKYDMGILDLAPGNDQIYEETQEKFLTAGNPQDGQVILYKISVDRGMPWLEALQKVQTLSNPDEGFYLSHKLRGNYPCVLLAVQGQERNMIIYKPNIGKQAQTESLDNLQQKYRKVTPEEAEDSWENQFTFSFRKCSHANWNGRCKKVEEGQECLMGTRLRQYHMLCGALLRVWKRVSDVVADITNSSILQIVRLKTKDSSKQVGIKIPENCVSKVRQELLRMDAEVKHRRQEKERQAQEQRLAEEQQRLMAQQQEFFPPNLFTSSLQPPNLTSLPTQYISFNSFPPMKTPLDEFLHVRVHNSLTSSQVSTQADLGVENLCRQPETTVDDFNLEEFIQEQQPQQESQATQESSSAQDKDLYDMILSLDSFITPPSQTVPASSSSDAPSSSVPMVMSNSFSSSLSPFTPTLTPSSSSSSLSPDQQMLPLPNSYCSSEAIINVREVLNSMLQGGTEARQSVIKYQQPDGHINKKADMEDMTIWEQHTVTLSKDSKVGFGFAVSGGLDKPVNGDTSVVVSDVLPSGPAMGRLQTRDQIVMVNGVLMENVTSLYTIQNLRNCGKTANITVKRPRTIQIPASNRPTRSASQSNILDDDMPQKRGQRNTDTNRNRRARSVTPDRNGHDLPIMSGFKRLPNQDVQDKPIRTTLIKKKPTDEYGMKLGSQIFIKHMTPTGLAAKEGSLQEGDLVLKINGMTTENLSLLETKHLVEKSRGKLTMLVLRDDRKFLVSIPEVEDSPQNSADEKRHDSSSELEEISDLDSDGPTNRTSRPRDRRSRRNRANPVSKSRESPPLRSTLTRPPAQSMPPRRVPSESESDRSNSPPASRHGTLDNRDRYKVLSGISALPNPRASPVTQNWNSSTASRPRRAVSESDSDRSASPPPRRDSPKAENHSRYKVLPDLPPPGMKSSSLSMSQDFPRRMASPYRPPPRAASESESDDSTGPQRSQESRNRYRATPEVMSVPVMDPPKWAKPSTPVQRAPSESESDVSYNSPPRTQTPVSKNSRSRPGPEMQVPAIKSRQDSAVRAAPARPLAEDSSESERAPSPVRRSESPSHNSDYSFPRANGTLRSNMSIPNHTMSSSKTVEEPLYSLPPDAVPTPNLGYSSDQNHISFVKEGNVGLRLVGGNDVGIFVGGVQPNSPAQRQGMQEGDQILEVNGVDFNHFTREEAAMYLMNVHAGDSIDIRTQNKMDIYKKILKSNLGDSFYIRTHFDHVAESSVGLSFTRGEVFRVVDTMHRGKLGTWSAVRMGNDLHELDKGTIPNQTRAETMANLEQAQRISAAERQTSGPRAEFWKLRGLRGAKKNVRRTRDDLLQLTIQGKFPAYEKVVLREANFKRPIVVLGPLNDIANEKLARELPDEFEVAEMVARSGSESSSSVIKLDTVRRIAEQEKHPLLDITPTAVERLNYIQYHPMVLFLDPHSRKDVKSMRQKYMPGSNKSSRRLYAQALKLRKHYSHLFSARIDLQPNTNMWYDVLKDKIRQQQSKPVWVSEVALEGGADEDLDAFSRANNSDYLSGASDYEDTDGEGITDGEAYTDNEDLEEPSVGIARNRGTALARSSEPATGHNHSPEPSYDPEPYLEEQPEYSLPPGEIPPILHVPEPRSPRFAPGSPQQEDDVPSQQSFSGSDYSASDMAAPPAPSDVPPNFRAPDPKEVQTETPPLSAIEEKLQQARMAEPERKPSPSFIVLAHHEAMQMRRTQIRGSDSDSDEDDRDDDFSVDDDETDDIEWGPATEL</sequence>
<dbReference type="EMBL" id="JAUYZG010000005">
    <property type="protein sequence ID" value="KAK2906939.1"/>
    <property type="molecule type" value="Genomic_DNA"/>
</dbReference>
<evidence type="ECO:0000256" key="10">
    <source>
        <dbReference type="ARBA" id="ARBA00022737"/>
    </source>
</evidence>
<feature type="coiled-coil region" evidence="21">
    <location>
        <begin position="1195"/>
        <end position="1229"/>
    </location>
</feature>
<evidence type="ECO:0000259" key="24">
    <source>
        <dbReference type="PROSITE" id="PS50106"/>
    </source>
</evidence>
<dbReference type="Gene3D" id="2.30.30.40">
    <property type="entry name" value="SH3 Domains"/>
    <property type="match status" value="1"/>
</dbReference>
<evidence type="ECO:0000256" key="21">
    <source>
        <dbReference type="SAM" id="Coils"/>
    </source>
</evidence>
<keyword evidence="10" id="KW-0677">Repeat</keyword>
<evidence type="ECO:0000256" key="15">
    <source>
        <dbReference type="ARBA" id="ARBA00023136"/>
    </source>
</evidence>
<feature type="domain" description="PDZ" evidence="24">
    <location>
        <begin position="1617"/>
        <end position="1694"/>
    </location>
</feature>
<dbReference type="GO" id="GO:0006355">
    <property type="term" value="P:regulation of DNA-templated transcription"/>
    <property type="evidence" value="ECO:0007669"/>
    <property type="project" value="InterPro"/>
</dbReference>
<evidence type="ECO:0000256" key="9">
    <source>
        <dbReference type="ARBA" id="ARBA00022553"/>
    </source>
</evidence>
<feature type="compositionally biased region" description="Polar residues" evidence="22">
    <location>
        <begin position="1822"/>
        <end position="1833"/>
    </location>
</feature>
<dbReference type="PANTHER" id="PTHR12706">
    <property type="entry name" value="STRAWBERRY NOTCH-RELATED"/>
    <property type="match status" value="1"/>
</dbReference>
<evidence type="ECO:0000256" key="7">
    <source>
        <dbReference type="ARBA" id="ARBA00022475"/>
    </source>
</evidence>
<feature type="domain" description="PDZ" evidence="24">
    <location>
        <begin position="1458"/>
        <end position="1543"/>
    </location>
</feature>
<organism evidence="26 27">
    <name type="scientific">Cirrhinus molitorella</name>
    <name type="common">mud carp</name>
    <dbReference type="NCBI Taxonomy" id="172907"/>
    <lineage>
        <taxon>Eukaryota</taxon>
        <taxon>Metazoa</taxon>
        <taxon>Chordata</taxon>
        <taxon>Craniata</taxon>
        <taxon>Vertebrata</taxon>
        <taxon>Euteleostomi</taxon>
        <taxon>Actinopterygii</taxon>
        <taxon>Neopterygii</taxon>
        <taxon>Teleostei</taxon>
        <taxon>Ostariophysi</taxon>
        <taxon>Cypriniformes</taxon>
        <taxon>Cyprinidae</taxon>
        <taxon>Labeoninae</taxon>
        <taxon>Labeonini</taxon>
        <taxon>Cirrhinus</taxon>
    </lineage>
</organism>
<evidence type="ECO:0000256" key="16">
    <source>
        <dbReference type="ARBA" id="ARBA00023159"/>
    </source>
</evidence>
<evidence type="ECO:0000256" key="17">
    <source>
        <dbReference type="ARBA" id="ARBA00023163"/>
    </source>
</evidence>
<feature type="region of interest" description="Disordered" evidence="22">
    <location>
        <begin position="2482"/>
        <end position="2704"/>
    </location>
</feature>
<keyword evidence="11" id="KW-0221">Differentiation</keyword>
<dbReference type="SMART" id="SM00072">
    <property type="entry name" value="GuKc"/>
    <property type="match status" value="1"/>
</dbReference>
<keyword evidence="5" id="KW-0796">Tight junction</keyword>
<comment type="subcellular location">
    <subcellularLocation>
        <location evidence="2">Cell junction</location>
        <location evidence="2">Tight junction</location>
    </subcellularLocation>
    <subcellularLocation>
        <location evidence="1">Cell membrane</location>
        <topology evidence="1">Peripheral membrane protein</topology>
        <orientation evidence="1">Cytoplasmic side</orientation>
    </subcellularLocation>
</comment>
<dbReference type="Pfam" id="PF00595">
    <property type="entry name" value="PDZ"/>
    <property type="match status" value="3"/>
</dbReference>
<keyword evidence="13" id="KW-0965">Cell junction</keyword>
<feature type="region of interest" description="Disordered" evidence="22">
    <location>
        <begin position="1345"/>
        <end position="1364"/>
    </location>
</feature>
<feature type="compositionally biased region" description="Polar residues" evidence="22">
    <location>
        <begin position="1547"/>
        <end position="1562"/>
    </location>
</feature>
<dbReference type="InterPro" id="IPR026937">
    <property type="entry name" value="SBNO_Helicase_C_dom"/>
</dbReference>
<dbReference type="PROSITE" id="PS50052">
    <property type="entry name" value="GUANYLATE_KINASE_2"/>
    <property type="match status" value="1"/>
</dbReference>
<dbReference type="GO" id="GO:0031490">
    <property type="term" value="F:chromatin DNA binding"/>
    <property type="evidence" value="ECO:0007669"/>
    <property type="project" value="TreeGrafter"/>
</dbReference>
<evidence type="ECO:0000256" key="14">
    <source>
        <dbReference type="ARBA" id="ARBA00023015"/>
    </source>
</evidence>
<dbReference type="SUPFAM" id="SSF50156">
    <property type="entry name" value="PDZ domain-like"/>
    <property type="match status" value="3"/>
</dbReference>
<evidence type="ECO:0000256" key="20">
    <source>
        <dbReference type="ARBA" id="ARBA00073423"/>
    </source>
</evidence>
<dbReference type="CDD" id="cd06728">
    <property type="entry name" value="PDZ2_ZO1-like_ds"/>
    <property type="match status" value="1"/>
</dbReference>
<feature type="compositionally biased region" description="Low complexity" evidence="22">
    <location>
        <begin position="1352"/>
        <end position="1364"/>
    </location>
</feature>
<keyword evidence="9" id="KW-0597">Phosphoprotein</keyword>
<dbReference type="FunFam" id="3.40.50.300:FF:003990">
    <property type="entry name" value="Si:ch73-63e15.2"/>
    <property type="match status" value="1"/>
</dbReference>
<evidence type="ECO:0000256" key="5">
    <source>
        <dbReference type="ARBA" id="ARBA00022427"/>
    </source>
</evidence>
<feature type="compositionally biased region" description="Polar residues" evidence="22">
    <location>
        <begin position="2037"/>
        <end position="2053"/>
    </location>
</feature>
<dbReference type="Pfam" id="PF07653">
    <property type="entry name" value="SH3_2"/>
    <property type="match status" value="1"/>
</dbReference>
<feature type="compositionally biased region" description="Low complexity" evidence="22">
    <location>
        <begin position="2596"/>
        <end position="2605"/>
    </location>
</feature>
<feature type="compositionally biased region" description="Polar residues" evidence="22">
    <location>
        <begin position="655"/>
        <end position="666"/>
    </location>
</feature>